<gene>
    <name evidence="2" type="ORF">EDC91_11250</name>
</gene>
<keyword evidence="1" id="KW-0732">Signal</keyword>
<dbReference type="AlphaFoldDB" id="A0A4R2FAP1"/>
<sequence>MQKFLISGLTALSLAVTPILVYAHDGHDEHGHHSDPHHGHAGNIIVVNNNAHRSAPHVMSYHGNALADLATFAVFAGITYAIVGDNYYRQSGDQYIYVQNPPAGNYTMVSTPTVVTGSSTLTPGTVVDVIAGVTKKVAYDGRLYYCANGIWYLPLDGGKQFVVVNAPY</sequence>
<dbReference type="RefSeq" id="WP_133038933.1">
    <property type="nucleotide sequence ID" value="NZ_SLWF01000012.1"/>
</dbReference>
<evidence type="ECO:0000313" key="2">
    <source>
        <dbReference type="EMBL" id="TCN84276.1"/>
    </source>
</evidence>
<reference evidence="2 3" key="1">
    <citation type="submission" date="2019-03" db="EMBL/GenBank/DDBJ databases">
        <title>Freshwater and sediment microbial communities from various areas in North America, analyzing microbe dynamics in response to fracking.</title>
        <authorList>
            <person name="Lamendella R."/>
        </authorList>
    </citation>
    <scope>NUCLEOTIDE SEQUENCE [LARGE SCALE GENOMIC DNA]</scope>
    <source>
        <strain evidence="2 3">74A</strain>
    </source>
</reference>
<dbReference type="Proteomes" id="UP000294832">
    <property type="component" value="Unassembled WGS sequence"/>
</dbReference>
<dbReference type="EMBL" id="SLWF01000012">
    <property type="protein sequence ID" value="TCN84276.1"/>
    <property type="molecule type" value="Genomic_DNA"/>
</dbReference>
<organism evidence="2 3">
    <name type="scientific">Shewanella fodinae</name>
    <dbReference type="NCBI Taxonomy" id="552357"/>
    <lineage>
        <taxon>Bacteria</taxon>
        <taxon>Pseudomonadati</taxon>
        <taxon>Pseudomonadota</taxon>
        <taxon>Gammaproteobacteria</taxon>
        <taxon>Alteromonadales</taxon>
        <taxon>Shewanellaceae</taxon>
        <taxon>Shewanella</taxon>
    </lineage>
</organism>
<feature type="chain" id="PRO_5020983199" evidence="1">
    <location>
        <begin position="24"/>
        <end position="168"/>
    </location>
</feature>
<feature type="signal peptide" evidence="1">
    <location>
        <begin position="1"/>
        <end position="23"/>
    </location>
</feature>
<name>A0A4R2FAP1_9GAMM</name>
<protein>
    <submittedName>
        <fullName evidence="2">Uncharacterized protein</fullName>
    </submittedName>
</protein>
<proteinExistence type="predicted"/>
<dbReference type="OrthoDB" id="7068235at2"/>
<accession>A0A4R2FAP1</accession>
<evidence type="ECO:0000313" key="3">
    <source>
        <dbReference type="Proteomes" id="UP000294832"/>
    </source>
</evidence>
<keyword evidence="3" id="KW-1185">Reference proteome</keyword>
<evidence type="ECO:0000256" key="1">
    <source>
        <dbReference type="SAM" id="SignalP"/>
    </source>
</evidence>
<comment type="caution">
    <text evidence="2">The sequence shown here is derived from an EMBL/GenBank/DDBJ whole genome shotgun (WGS) entry which is preliminary data.</text>
</comment>